<dbReference type="PROSITE" id="PS51704">
    <property type="entry name" value="GP_PDE"/>
    <property type="match status" value="1"/>
</dbReference>
<organism evidence="2 3">
    <name type="scientific">Philodulcilactobacillus myokoensis</name>
    <dbReference type="NCBI Taxonomy" id="2929573"/>
    <lineage>
        <taxon>Bacteria</taxon>
        <taxon>Bacillati</taxon>
        <taxon>Bacillota</taxon>
        <taxon>Bacilli</taxon>
        <taxon>Lactobacillales</taxon>
        <taxon>Lactobacillaceae</taxon>
        <taxon>Philodulcilactobacillus</taxon>
    </lineage>
</organism>
<proteinExistence type="predicted"/>
<comment type="caution">
    <text evidence="2">The sequence shown here is derived from an EMBL/GenBank/DDBJ whole genome shotgun (WGS) entry which is preliminary data.</text>
</comment>
<accession>A0A9W6B0N7</accession>
<reference evidence="2" key="1">
    <citation type="submission" date="2022-07" db="EMBL/GenBank/DDBJ databases">
        <authorList>
            <person name="Kouya T."/>
            <person name="Ishiyama Y."/>
        </authorList>
    </citation>
    <scope>NUCLEOTIDE SEQUENCE</scope>
    <source>
        <strain evidence="2">WR16-4</strain>
    </source>
</reference>
<dbReference type="Gene3D" id="3.20.20.190">
    <property type="entry name" value="Phosphatidylinositol (PI) phosphodiesterase"/>
    <property type="match status" value="1"/>
</dbReference>
<reference evidence="2" key="2">
    <citation type="journal article" date="2023" name="PLoS ONE">
        <title>Philodulcilactobacillus myokoensis gen. nov., sp. nov., a fructophilic, acidophilic, and agar-phobic lactic acid bacterium isolated from fermented vegetable extracts.</title>
        <authorList>
            <person name="Kouya T."/>
            <person name="Ishiyama Y."/>
            <person name="Ohashi S."/>
            <person name="Kumakubo R."/>
            <person name="Yamazaki T."/>
            <person name="Otaki T."/>
        </authorList>
    </citation>
    <scope>NUCLEOTIDE SEQUENCE</scope>
    <source>
        <strain evidence="2">WR16-4</strain>
    </source>
</reference>
<name>A0A9W6B0N7_9LACO</name>
<dbReference type="GO" id="GO:0006629">
    <property type="term" value="P:lipid metabolic process"/>
    <property type="evidence" value="ECO:0007669"/>
    <property type="project" value="InterPro"/>
</dbReference>
<dbReference type="InterPro" id="IPR017946">
    <property type="entry name" value="PLC-like_Pdiesterase_TIM-brl"/>
</dbReference>
<evidence type="ECO:0000313" key="2">
    <source>
        <dbReference type="EMBL" id="GLB46787.1"/>
    </source>
</evidence>
<dbReference type="Pfam" id="PF03009">
    <property type="entry name" value="GDPD"/>
    <property type="match status" value="1"/>
</dbReference>
<dbReference type="InterPro" id="IPR030395">
    <property type="entry name" value="GP_PDE_dom"/>
</dbReference>
<feature type="domain" description="GP-PDE" evidence="1">
    <location>
        <begin position="3"/>
        <end position="231"/>
    </location>
</feature>
<gene>
    <name evidence="2" type="primary">glpQ2</name>
    <name evidence="2" type="ORF">WR164_07660</name>
</gene>
<dbReference type="SUPFAM" id="SSF51695">
    <property type="entry name" value="PLC-like phosphodiesterases"/>
    <property type="match status" value="1"/>
</dbReference>
<evidence type="ECO:0000313" key="3">
    <source>
        <dbReference type="Proteomes" id="UP001144204"/>
    </source>
</evidence>
<dbReference type="PANTHER" id="PTHR46211">
    <property type="entry name" value="GLYCEROPHOSPHORYL DIESTER PHOSPHODIESTERASE"/>
    <property type="match status" value="1"/>
</dbReference>
<dbReference type="EMBL" id="BRPL01000002">
    <property type="protein sequence ID" value="GLB46787.1"/>
    <property type="molecule type" value="Genomic_DNA"/>
</dbReference>
<dbReference type="RefSeq" id="WP_286136247.1">
    <property type="nucleotide sequence ID" value="NZ_BRPL01000002.1"/>
</dbReference>
<keyword evidence="3" id="KW-1185">Reference proteome</keyword>
<protein>
    <submittedName>
        <fullName evidence="2">Glycerophosphoryl diester phosphodiesterase</fullName>
    </submittedName>
</protein>
<dbReference type="AlphaFoldDB" id="A0A9W6B0N7"/>
<dbReference type="PANTHER" id="PTHR46211:SF1">
    <property type="entry name" value="GLYCEROPHOSPHODIESTER PHOSPHODIESTERASE, CYTOPLASMIC"/>
    <property type="match status" value="1"/>
</dbReference>
<sequence>MLTKIIAHRGNNVLCPENTLKAFQSAIDVGTDGIETDVHLSKDHHLIIMHDEKVDRTTNRNGLIKDLTLNQLKKLDDGRGEKIPTLNELIQLLIHNQFKGILNLELKTNKIEYPNIEKMVVECFQKYHFEFHLVYSSFNANSIYRIRKYDQKTECAKLFSTNYREAKQMNKENVIETYHPDIRLLKAHPIFDHQTNIRPWTVDAGKDMDFCFKKHYIGLITNDPKKGLKRRKMTQGE</sequence>
<dbReference type="Proteomes" id="UP001144204">
    <property type="component" value="Unassembled WGS sequence"/>
</dbReference>
<evidence type="ECO:0000259" key="1">
    <source>
        <dbReference type="PROSITE" id="PS51704"/>
    </source>
</evidence>
<dbReference type="GO" id="GO:0008081">
    <property type="term" value="F:phosphoric diester hydrolase activity"/>
    <property type="evidence" value="ECO:0007669"/>
    <property type="project" value="InterPro"/>
</dbReference>